<feature type="signal peptide" evidence="1">
    <location>
        <begin position="1"/>
        <end position="20"/>
    </location>
</feature>
<gene>
    <name evidence="3" type="ORF">QQ020_22905</name>
</gene>
<evidence type="ECO:0000259" key="2">
    <source>
        <dbReference type="Pfam" id="PF18962"/>
    </source>
</evidence>
<evidence type="ECO:0000313" key="3">
    <source>
        <dbReference type="EMBL" id="MDN5214948.1"/>
    </source>
</evidence>
<dbReference type="InterPro" id="IPR011042">
    <property type="entry name" value="6-blade_b-propeller_TolB-like"/>
</dbReference>
<sequence length="651" mass="70032">MKKQLKIALYFLMLSYTAYSQTSKVYWGDQNIDQIIRTNPDASGTEPISSVQNPSGIAINSSNGKMYFSETGDIYEADLADGSGEIKTVDNANQFTRRIVIDHLNQKIYWVNFSLGTVSWSNIDGSEAEDIVTDLSSPWAIDVDPINEKLYWSDTGSDKIQRSNLDGSGVEDIITGTGLREGMALDLINGKIYWTDIDTDVVSRANLDGTEQENVITTADVAMGSPSSIKIDPVEGKLYWGDRSSDFIKRANLDGSTIEDVATATRPSAIALADLTDPEIVSIARQDPVEQNTDAISVTYRVTFTEPMLGVSADDFVFSGTASGSVNSITMISDYKVFDIEVSSLTTPVSCDFSDLNLDINPSHNLMDLNGNLFNGTITTEEIYSISEKIVPNVVTQNITVKLDANGSATVTTTDINNGSSDNCTADNDLIMALIGTATFDCSAIGTPQTVTLSVTDAKGNSRTAEATVTVVDEKAPDVVVQDITVNLDGNGTATITAADVNNGSSDNCTAEANLILALTGKTTFDCSDIGVAQTVTLRVTDASGNTTTDDATITINESTACVTGIDTKEGQELTLYPNPSDKIVFLRSERLNNKPVELEIYNAQGGLVRSNHIRPHLNQIAVNFEGLGSGYYYLKVKLSKGSTTRKIIIK</sequence>
<dbReference type="RefSeq" id="WP_346760286.1">
    <property type="nucleotide sequence ID" value="NZ_JAUJEB010000005.1"/>
</dbReference>
<dbReference type="Pfam" id="PF00058">
    <property type="entry name" value="Ldl_recept_b"/>
    <property type="match status" value="1"/>
</dbReference>
<dbReference type="Proteomes" id="UP001172083">
    <property type="component" value="Unassembled WGS sequence"/>
</dbReference>
<dbReference type="InterPro" id="IPR026444">
    <property type="entry name" value="Secre_tail"/>
</dbReference>
<proteinExistence type="predicted"/>
<dbReference type="Pfam" id="PF18962">
    <property type="entry name" value="Por_Secre_tail"/>
    <property type="match status" value="1"/>
</dbReference>
<dbReference type="PANTHER" id="PTHR46513:SF13">
    <property type="entry name" value="EGF-LIKE DOMAIN-CONTAINING PROTEIN"/>
    <property type="match status" value="1"/>
</dbReference>
<dbReference type="Gene3D" id="2.120.10.30">
    <property type="entry name" value="TolB, C-terminal domain"/>
    <property type="match status" value="2"/>
</dbReference>
<keyword evidence="4" id="KW-1185">Reference proteome</keyword>
<keyword evidence="1" id="KW-0732">Signal</keyword>
<reference evidence="3" key="1">
    <citation type="submission" date="2023-06" db="EMBL/GenBank/DDBJ databases">
        <title>Genomic of Agaribacillus aureum.</title>
        <authorList>
            <person name="Wang G."/>
        </authorList>
    </citation>
    <scope>NUCLEOTIDE SEQUENCE</scope>
    <source>
        <strain evidence="3">BMA12</strain>
    </source>
</reference>
<dbReference type="InterPro" id="IPR000033">
    <property type="entry name" value="LDLR_classB_rpt"/>
</dbReference>
<accession>A0ABT8LB10</accession>
<dbReference type="InterPro" id="IPR013783">
    <property type="entry name" value="Ig-like_fold"/>
</dbReference>
<dbReference type="SMART" id="SM00135">
    <property type="entry name" value="LY"/>
    <property type="match status" value="5"/>
</dbReference>
<dbReference type="Gene3D" id="2.60.40.10">
    <property type="entry name" value="Immunoglobulins"/>
    <property type="match status" value="1"/>
</dbReference>
<evidence type="ECO:0000256" key="1">
    <source>
        <dbReference type="SAM" id="SignalP"/>
    </source>
</evidence>
<dbReference type="SUPFAM" id="SSF63829">
    <property type="entry name" value="Calcium-dependent phosphotriesterase"/>
    <property type="match status" value="1"/>
</dbReference>
<dbReference type="NCBIfam" id="TIGR04183">
    <property type="entry name" value="Por_Secre_tail"/>
    <property type="match status" value="1"/>
</dbReference>
<name>A0ABT8LB10_9BACT</name>
<feature type="chain" id="PRO_5046823719" evidence="1">
    <location>
        <begin position="21"/>
        <end position="651"/>
    </location>
</feature>
<protein>
    <submittedName>
        <fullName evidence="3">T9SS type A sorting domain-containing protein</fullName>
    </submittedName>
</protein>
<dbReference type="PROSITE" id="PS51120">
    <property type="entry name" value="LDLRB"/>
    <property type="match status" value="3"/>
</dbReference>
<dbReference type="PANTHER" id="PTHR46513">
    <property type="entry name" value="VITELLOGENIN RECEPTOR-LIKE PROTEIN-RELATED-RELATED"/>
    <property type="match status" value="1"/>
</dbReference>
<comment type="caution">
    <text evidence="3">The sequence shown here is derived from an EMBL/GenBank/DDBJ whole genome shotgun (WGS) entry which is preliminary data.</text>
</comment>
<dbReference type="InterPro" id="IPR050778">
    <property type="entry name" value="Cueball_EGF_LRP_Nidogen"/>
</dbReference>
<organism evidence="3 4">
    <name type="scientific">Agaribacillus aureus</name>
    <dbReference type="NCBI Taxonomy" id="3051825"/>
    <lineage>
        <taxon>Bacteria</taxon>
        <taxon>Pseudomonadati</taxon>
        <taxon>Bacteroidota</taxon>
        <taxon>Cytophagia</taxon>
        <taxon>Cytophagales</taxon>
        <taxon>Splendidivirgaceae</taxon>
        <taxon>Agaribacillus</taxon>
    </lineage>
</organism>
<feature type="domain" description="Secretion system C-terminal sorting" evidence="2">
    <location>
        <begin position="576"/>
        <end position="650"/>
    </location>
</feature>
<evidence type="ECO:0000313" key="4">
    <source>
        <dbReference type="Proteomes" id="UP001172083"/>
    </source>
</evidence>
<dbReference type="EMBL" id="JAUJEB010000005">
    <property type="protein sequence ID" value="MDN5214948.1"/>
    <property type="molecule type" value="Genomic_DNA"/>
</dbReference>
<dbReference type="SUPFAM" id="SSF63825">
    <property type="entry name" value="YWTD domain"/>
    <property type="match status" value="1"/>
</dbReference>